<dbReference type="PaxDb" id="7227-FBpp0070684"/>
<evidence type="ECO:0000259" key="1">
    <source>
        <dbReference type="Pfam" id="PF15866"/>
    </source>
</evidence>
<dbReference type="DNASU" id="31415"/>
<dbReference type="ExpressionAtlas" id="Q9W4G5">
    <property type="expression patterns" value="baseline and differential"/>
</dbReference>
<reference evidence="2 4" key="1">
    <citation type="journal article" date="2000" name="Science">
        <title>The genome sequence of Drosophila melanogaster.</title>
        <authorList>
            <person name="Adams M.D."/>
            <person name="Celniker S.E."/>
            <person name="Holt R.A."/>
            <person name="Evans C.A."/>
            <person name="Gocayne J.D."/>
            <person name="Amanatides P.G."/>
            <person name="Scherer S.E."/>
            <person name="Li P.W."/>
            <person name="Hoskins R.A."/>
            <person name="Galle R.F."/>
            <person name="George R.A."/>
            <person name="Lewis S.E."/>
            <person name="Richards S."/>
            <person name="Ashburner M."/>
            <person name="Henderson S.N."/>
            <person name="Sutton G.G."/>
            <person name="Wortman J.R."/>
            <person name="Yandell M.D."/>
            <person name="Zhang Q."/>
            <person name="Chen L.X."/>
            <person name="Brandon R.C."/>
            <person name="Rogers Y.H."/>
            <person name="Blazej R.G."/>
            <person name="Champe M."/>
            <person name="Pfeiffer B.D."/>
            <person name="Wan K.H."/>
            <person name="Doyle C."/>
            <person name="Baxter E.G."/>
            <person name="Helt G."/>
            <person name="Nelson C.R."/>
            <person name="Gabor G.L."/>
            <person name="Abril J.F."/>
            <person name="Agbayani A."/>
            <person name="An H.J."/>
            <person name="Andrews-Pfannkoch C."/>
            <person name="Baldwin D."/>
            <person name="Ballew R.M."/>
            <person name="Basu A."/>
            <person name="Baxendale J."/>
            <person name="Bayraktaroglu L."/>
            <person name="Beasley E.M."/>
            <person name="Beeson K.Y."/>
            <person name="Benos P.V."/>
            <person name="Berman B.P."/>
            <person name="Bhandari D."/>
            <person name="Bolshakov S."/>
            <person name="Borkova D."/>
            <person name="Botchan M.R."/>
            <person name="Bouck J."/>
            <person name="Brokstein P."/>
            <person name="Brottier P."/>
            <person name="Burtis K.C."/>
            <person name="Busam D.A."/>
            <person name="Butler H."/>
            <person name="Cadieu E."/>
            <person name="Center A."/>
            <person name="Chandra I."/>
            <person name="Cherry J.M."/>
            <person name="Cawley S."/>
            <person name="Dahlke C."/>
            <person name="Davenport L.B."/>
            <person name="Davies P."/>
            <person name="de Pablos B."/>
            <person name="Delcher A."/>
            <person name="Deng Z."/>
            <person name="Mays A.D."/>
            <person name="Dew I."/>
            <person name="Dietz S.M."/>
            <person name="Dodson K."/>
            <person name="Doup L.E."/>
            <person name="Downes M."/>
            <person name="Dugan-Rocha S."/>
            <person name="Dunkov B.C."/>
            <person name="Dunn P."/>
            <person name="Durbin K.J."/>
            <person name="Evangelista C.C."/>
            <person name="Ferraz C."/>
            <person name="Ferriera S."/>
            <person name="Fleischmann W."/>
            <person name="Fosler C."/>
            <person name="Gabrielian A.E."/>
            <person name="Garg N.S."/>
            <person name="Gelbart W.M."/>
            <person name="Glasser K."/>
            <person name="Glodek A."/>
            <person name="Gong F."/>
            <person name="Gorrell J.H."/>
            <person name="Gu Z."/>
            <person name="Guan P."/>
            <person name="Harris M."/>
            <person name="Harris N.L."/>
            <person name="Harvey D."/>
            <person name="Heiman T.J."/>
            <person name="Hernandez J.R."/>
            <person name="Houck J."/>
            <person name="Hostin D."/>
            <person name="Houston K.A."/>
            <person name="Howland T.J."/>
            <person name="Wei M.H."/>
            <person name="Ibegwam C."/>
            <person name="Jalali M."/>
            <person name="Kalush F."/>
            <person name="Karpen G.H."/>
            <person name="Ke Z."/>
            <person name="Kennison J.A."/>
            <person name="Ketchum K.A."/>
            <person name="Kimmel B.E."/>
            <person name="Kodira C.D."/>
            <person name="Kraft C."/>
            <person name="Kravitz S."/>
            <person name="Kulp D."/>
            <person name="Lai Z."/>
            <person name="Lasko P."/>
            <person name="Lei Y."/>
            <person name="Levitsky A.A."/>
            <person name="Li J."/>
            <person name="Li Z."/>
            <person name="Liang Y."/>
            <person name="Lin X."/>
            <person name="Liu X."/>
            <person name="Mattei B."/>
            <person name="McIntosh T.C."/>
            <person name="McLeod M.P."/>
            <person name="McPherson D."/>
            <person name="Merkulov G."/>
            <person name="Milshina N.V."/>
            <person name="Mobarry C."/>
            <person name="Morris J."/>
            <person name="Moshrefi A."/>
            <person name="Mount S.M."/>
            <person name="Moy M."/>
            <person name="Murphy B."/>
            <person name="Murphy L."/>
            <person name="Muzny D.M."/>
            <person name="Nelson D.L."/>
            <person name="Nelson D.R."/>
            <person name="Nelson K.A."/>
            <person name="Nixon K."/>
            <person name="Nusskern D.R."/>
            <person name="Pacleb J.M."/>
            <person name="Palazzolo M."/>
            <person name="Pittman G.S."/>
            <person name="Pan S."/>
            <person name="Pollard J."/>
            <person name="Puri V."/>
            <person name="Reese M.G."/>
            <person name="Reinert K."/>
            <person name="Remington K."/>
            <person name="Saunders R.D."/>
            <person name="Scheeler F."/>
            <person name="Shen H."/>
            <person name="Shue B.C."/>
            <person name="Siden-Kiamos I."/>
            <person name="Simpson M."/>
            <person name="Skupski M.P."/>
            <person name="Smith T."/>
            <person name="Spier E."/>
            <person name="Spradling A.C."/>
            <person name="Stapleton M."/>
            <person name="Strong R."/>
            <person name="Sun E."/>
            <person name="Svirskas R."/>
            <person name="Tector C."/>
            <person name="Turner R."/>
            <person name="Venter E."/>
            <person name="Wang A.H."/>
            <person name="Wang X."/>
            <person name="Wang Z.Y."/>
            <person name="Wassarman D.A."/>
            <person name="Weinstock G.M."/>
            <person name="Weissenbach J."/>
            <person name="Williams S.M."/>
            <person name="WoodageT"/>
            <person name="Worley K.C."/>
            <person name="Wu D."/>
            <person name="Yang S."/>
            <person name="Yao Q.A."/>
            <person name="Ye J."/>
            <person name="Yeh R.F."/>
            <person name="Zaveri J.S."/>
            <person name="Zhan M."/>
            <person name="Zhang G."/>
            <person name="Zhao Q."/>
            <person name="Zheng L."/>
            <person name="Zheng X.H."/>
            <person name="Zhong F.N."/>
            <person name="Zhong W."/>
            <person name="Zhou X."/>
            <person name="Zhu S."/>
            <person name="Zhu X."/>
            <person name="Smith H.O."/>
            <person name="Gibbs R.A."/>
            <person name="Myers E.W."/>
            <person name="Rubin G.M."/>
            <person name="Venter J.C."/>
        </authorList>
    </citation>
    <scope>NUCLEOTIDE SEQUENCE [LARGE SCALE GENOMIC DNA]</scope>
    <source>
        <strain evidence="4">Berkeley</strain>
    </source>
</reference>
<evidence type="ECO:0000313" key="2">
    <source>
        <dbReference type="EMBL" id="AAF45988.1"/>
    </source>
</evidence>
<dbReference type="PhylomeDB" id="Q9W4G5"/>
<sequence length="237" mass="27393">MEDRASSIDESIGHSKPAICPLADCQAVVEHTHLLRHMITKHLDPRARTLPFQLRLREVSTGQRTLLMLPYRQLIIDNDQCLAVLNWSSVSQGDLTAPQLDLPPCHQMLTYHLPILVMVCRTTWKSLLKQIDEKDMQETRDVTAEWGGVYLFWLLSPLTRRPIYANLALLNSQIQSVYRRNRRRIRNFASRMPIRQFINGLDPYFVSINEDQLDELCNGGGNRFSIYFEVIIEGVMS</sequence>
<reference evidence="2 4" key="9">
    <citation type="journal article" date="2015" name="G3 (Bethesda)">
        <title>Gene Model Annotations for Drosophila melanogaster: Impact of High-Throughput Data.</title>
        <authorList>
            <consortium name="FlyBase Consortium"/>
            <person name="Matthews B.B."/>
            <person name="Dos Santos G."/>
            <person name="Crosby M.A."/>
            <person name="Emmert D.B."/>
            <person name="St Pierre S.E."/>
            <person name="Gramates L.S."/>
            <person name="Zhou P."/>
            <person name="Schroeder A.J."/>
            <person name="Falls K."/>
            <person name="Strelets V."/>
            <person name="Russo S.M."/>
            <person name="Gelbart W.M."/>
            <person name="null"/>
        </authorList>
    </citation>
    <scope>NUCLEOTIDE SEQUENCE [LARGE SCALE GENOMIC DNA]</scope>
    <source>
        <strain evidence="4">Berkeley</strain>
    </source>
</reference>
<dbReference type="VEuPathDB" id="VectorBase:FBgn0029729"/>
<dbReference type="GeneID" id="31415"/>
<organism evidence="2 4">
    <name type="scientific">Drosophila melanogaster</name>
    <name type="common">Fruit fly</name>
    <dbReference type="NCBI Taxonomy" id="7227"/>
    <lineage>
        <taxon>Eukaryota</taxon>
        <taxon>Metazoa</taxon>
        <taxon>Ecdysozoa</taxon>
        <taxon>Arthropoda</taxon>
        <taxon>Hexapoda</taxon>
        <taxon>Insecta</taxon>
        <taxon>Pterygota</taxon>
        <taxon>Neoptera</taxon>
        <taxon>Endopterygota</taxon>
        <taxon>Diptera</taxon>
        <taxon>Brachycera</taxon>
        <taxon>Muscomorpha</taxon>
        <taxon>Ephydroidea</taxon>
        <taxon>Drosophilidae</taxon>
        <taxon>Drosophila</taxon>
        <taxon>Sophophora</taxon>
    </lineage>
</organism>
<reference evidence="2 4" key="10">
    <citation type="journal article" date="2015" name="G3 (Bethesda)">
        <title>Gene Model Annotations for Drosophila melanogaster: The Rule-Benders.</title>
        <authorList>
            <consortium name="FlyBase Consortium"/>
            <person name="Crosby M.A."/>
            <person name="Gramates L.S."/>
            <person name="Dos Santos G."/>
            <person name="Matthews B.B."/>
            <person name="St Pierre S.E."/>
            <person name="Zhou P."/>
            <person name="Schroeder A.J."/>
            <person name="Falls K."/>
            <person name="Emmert D.B."/>
            <person name="Russo S.M."/>
            <person name="Gelbart W.M."/>
            <person name="null"/>
        </authorList>
    </citation>
    <scope>NUCLEOTIDE SEQUENCE [LARGE SCALE GENOMIC DNA]</scope>
    <source>
        <strain evidence="4">Berkeley</strain>
    </source>
</reference>
<feature type="domain" description="DUF4729" evidence="1">
    <location>
        <begin position="20"/>
        <end position="219"/>
    </location>
</feature>
<dbReference type="OMA" id="VDHDQCL"/>
<reference evidence="2 4" key="8">
    <citation type="journal article" date="2007" name="Science">
        <title>Sequence finishing and mapping of Drosophila melanogaster heterochromatin.</title>
        <authorList>
            <person name="Hoskins R.A."/>
            <person name="Carlson J.W."/>
            <person name="Kennedy C."/>
            <person name="Acevedo D."/>
            <person name="Evans-Holm M."/>
            <person name="Frise E."/>
            <person name="Wan K.H."/>
            <person name="Park S."/>
            <person name="Mendez-Lago M."/>
            <person name="Rossi F."/>
            <person name="Villasante A."/>
            <person name="Dimitri P."/>
            <person name="Karpen G.H."/>
            <person name="Celniker S.E."/>
        </authorList>
    </citation>
    <scope>NUCLEOTIDE SEQUENCE [LARGE SCALE GENOMIC DNA]</scope>
    <source>
        <strain evidence="4">Berkeley</strain>
    </source>
</reference>
<accession>Q9W4G5</accession>
<gene>
    <name evidence="2" type="primary">Dmel\CG12682</name>
    <name evidence="2 3" type="ORF">CG12682</name>
    <name evidence="2" type="ORF">Dmel_CG12682</name>
</gene>
<reference evidence="2 4" key="11">
    <citation type="journal article" date="2015" name="Genome Res.">
        <title>The Release 6 reference sequence of the Drosophila melanogaster genome.</title>
        <authorList>
            <person name="Hoskins R.A."/>
            <person name="Carlson J.W."/>
            <person name="Wan K.H."/>
            <person name="Park S."/>
            <person name="Mendez I."/>
            <person name="Galle S.E."/>
            <person name="Booth B.W."/>
            <person name="Pfeiffer B.D."/>
            <person name="George R.A."/>
            <person name="Svirskas R."/>
            <person name="Krzywinski M."/>
            <person name="Schein J."/>
            <person name="Accardo M.C."/>
            <person name="Damia E."/>
            <person name="Messina G."/>
            <person name="Mendez-Lago M."/>
            <person name="de Pablos B."/>
            <person name="Demakova O.V."/>
            <person name="Andreyeva E.N."/>
            <person name="Boldyreva L.V."/>
            <person name="Marra M."/>
            <person name="Carvalho A.B."/>
            <person name="Dimitri P."/>
            <person name="Villasante A."/>
            <person name="Zhimulev I.F."/>
            <person name="Rubin G.M."/>
            <person name="Karpen G.H."/>
            <person name="Celniker S.E."/>
        </authorList>
    </citation>
    <scope>NUCLEOTIDE SEQUENCE [LARGE SCALE GENOMIC DNA]</scope>
    <source>
        <strain evidence="4">Berkeley</strain>
    </source>
</reference>
<reference evidence="2 4" key="2">
    <citation type="journal article" date="2002" name="Genome Biol.">
        <title>Finishing a whole-genome shotgun: release 3 of the Drosophila melanogaster euchromatic genome sequence.</title>
        <authorList>
            <person name="Celniker S.E."/>
            <person name="Wheeler D.A."/>
            <person name="Kronmiller B."/>
            <person name="Carlson J.W."/>
            <person name="Halpern A."/>
            <person name="Patel S."/>
            <person name="Adams M."/>
            <person name="Champe M."/>
            <person name="Dugan S.P."/>
            <person name="Frise E."/>
            <person name="Hodgson A."/>
            <person name="George R.A."/>
            <person name="Hoskins R.A."/>
            <person name="Laverty T."/>
            <person name="Muzny D.M."/>
            <person name="Nelson C.R."/>
            <person name="Pacleb J.M."/>
            <person name="Park S."/>
            <person name="Pfeiffer B.D."/>
            <person name="Richards S."/>
            <person name="Sodergren E.J."/>
            <person name="Svirskas R."/>
            <person name="Tabor P.E."/>
            <person name="Wan K."/>
            <person name="Stapleton M."/>
            <person name="Sutton G.G."/>
            <person name="Venter C."/>
            <person name="Weinstock G."/>
            <person name="Scherer S.E."/>
            <person name="Myers E.W."/>
            <person name="Gibbs R.A."/>
            <person name="Rubin G.M."/>
        </authorList>
    </citation>
    <scope>NUCLEOTIDE SEQUENCE [LARGE SCALE GENOMIC DNA]</scope>
    <source>
        <strain evidence="4">Berkeley</strain>
    </source>
</reference>
<protein>
    <recommendedName>
        <fullName evidence="1">DUF4729 domain-containing protein</fullName>
    </recommendedName>
</protein>
<dbReference type="EMBL" id="AE014298">
    <property type="protein sequence ID" value="AAF45988.1"/>
    <property type="molecule type" value="Genomic_DNA"/>
</dbReference>
<proteinExistence type="predicted"/>
<name>Q9W4G5_DROME</name>
<dbReference type="BioGRID-ORCS" id="31415">
    <property type="hits" value="0 hits in 1 CRISPR screen"/>
</dbReference>
<dbReference type="Bgee" id="FBgn0029729">
    <property type="expression patterns" value="Expressed in early-mid elongation-stage spermatid (Drosophila) in testis and 15 other cell types or tissues"/>
</dbReference>
<reference evidence="2 4" key="7">
    <citation type="journal article" date="2007" name="Science">
        <title>The Release 5.1 annotation of Drosophila melanogaster heterochromatin.</title>
        <authorList>
            <person name="Smith C.D."/>
            <person name="Shu S."/>
            <person name="Mungall C.J."/>
            <person name="Karpen G.H."/>
        </authorList>
    </citation>
    <scope>NUCLEOTIDE SEQUENCE [LARGE SCALE GENOMIC DNA]</scope>
    <source>
        <strain evidence="4">Berkeley</strain>
    </source>
</reference>
<evidence type="ECO:0000313" key="4">
    <source>
        <dbReference type="Proteomes" id="UP000000803"/>
    </source>
</evidence>
<reference evidence="2 4" key="4">
    <citation type="journal article" date="2002" name="Genome Biol.">
        <title>The transposable elements of the Drosophila melanogaster euchromatin: a genomics perspective.</title>
        <authorList>
            <person name="Kaminker J.S."/>
            <person name="Bergman C.M."/>
            <person name="Kronmiller B."/>
            <person name="Carlson J."/>
            <person name="Svirskas R."/>
            <person name="Patel S."/>
            <person name="Frise E."/>
            <person name="Wheeler D.A."/>
            <person name="Lewis S.E."/>
            <person name="Rubin G.M."/>
            <person name="Ashburner M."/>
            <person name="Celniker S.E."/>
        </authorList>
    </citation>
    <scope>NUCLEOTIDE SEQUENCE [LARGE SCALE GENOMIC DNA]</scope>
    <source>
        <strain evidence="4">Berkeley</strain>
    </source>
</reference>
<dbReference type="InterPro" id="IPR031732">
    <property type="entry name" value="DUF4729"/>
</dbReference>
<dbReference type="FlyBase" id="FBgn0029729">
    <property type="gene designation" value="CG12682"/>
</dbReference>
<dbReference type="HOGENOM" id="CLU_1171698_0_0_1"/>
<dbReference type="RefSeq" id="NP_572190.1">
    <property type="nucleotide sequence ID" value="NM_131962.2"/>
</dbReference>
<evidence type="ECO:0000313" key="3">
    <source>
        <dbReference type="FlyBase" id="FBgn0029729"/>
    </source>
</evidence>
<dbReference type="InParanoid" id="Q9W4G5"/>
<dbReference type="eggNOG" id="ENOG502T8NM">
    <property type="taxonomic scope" value="Eukaryota"/>
</dbReference>
<reference evidence="2 4" key="6">
    <citation type="journal article" date="2005" name="PLoS Comput. Biol.">
        <title>Combined evidence annotation of transposable elements in genome sequences.</title>
        <authorList>
            <person name="Quesneville H."/>
            <person name="Bergman C.M."/>
            <person name="Andrieu O."/>
            <person name="Autard D."/>
            <person name="Nouaud D."/>
            <person name="Ashburner M."/>
            <person name="Anxolabehere D."/>
        </authorList>
    </citation>
    <scope>NUCLEOTIDE SEQUENCE [LARGE SCALE GENOMIC DNA]</scope>
    <source>
        <strain evidence="4">Berkeley</strain>
    </source>
</reference>
<dbReference type="KEGG" id="dme:Dmel_CG12682"/>
<reference evidence="2 4" key="5">
    <citation type="journal article" date="2002" name="Genome Biol.">
        <title>Heterochromatic sequences in a Drosophila whole-genome shotgun assembly.</title>
        <authorList>
            <person name="Hoskins R.A."/>
            <person name="Smith C.D."/>
            <person name="Carlson J.W."/>
            <person name="Carvalho A.B."/>
            <person name="Halpern A."/>
            <person name="Kaminker J.S."/>
            <person name="Kennedy C."/>
            <person name="Mungall C.J."/>
            <person name="Sullivan B.A."/>
            <person name="Sutton G.G."/>
            <person name="Yasuhara J.C."/>
            <person name="Wakimoto B.T."/>
            <person name="Myers E.W."/>
            <person name="Celniker S.E."/>
            <person name="Rubin G.M."/>
            <person name="Karpen G.H."/>
        </authorList>
    </citation>
    <scope>NUCLEOTIDE SEQUENCE [LARGE SCALE GENOMIC DNA]</scope>
    <source>
        <strain evidence="4">Berkeley</strain>
    </source>
</reference>
<keyword evidence="4" id="KW-1185">Reference proteome</keyword>
<dbReference type="Proteomes" id="UP000000803">
    <property type="component" value="Chromosome X"/>
</dbReference>
<reference evidence="2 4" key="3">
    <citation type="journal article" date="2002" name="Genome Biol.">
        <title>Annotation of the Drosophila melanogaster euchromatic genome: a systematic review.</title>
        <authorList>
            <person name="Misra S."/>
            <person name="Crosby M.A."/>
            <person name="Mungall C.J."/>
            <person name="Matthews B.B."/>
            <person name="Campbell K.S."/>
            <person name="Hradecky P."/>
            <person name="Huang Y."/>
            <person name="Kaminker J.S."/>
            <person name="Millburn G.H."/>
            <person name="Prochnik S.E."/>
            <person name="Smith C.D."/>
            <person name="Tupy J.L."/>
            <person name="Whitfied E.J."/>
            <person name="Bayraktaroglu L."/>
            <person name="Berman B.P."/>
            <person name="Bettencourt B.R."/>
            <person name="Celniker S.E."/>
            <person name="de Grey A.D."/>
            <person name="Drysdale R.A."/>
            <person name="Harris N.L."/>
            <person name="Richter J."/>
            <person name="Russo S."/>
            <person name="Schroeder A.J."/>
            <person name="Shu S.Q."/>
            <person name="Stapleton M."/>
            <person name="Yamada C."/>
            <person name="Ashburner M."/>
            <person name="Gelbart W.M."/>
            <person name="Rubin G.M."/>
            <person name="Lewis S.E."/>
        </authorList>
    </citation>
    <scope>GENOME REANNOTATION</scope>
    <source>
        <strain evidence="4">Berkeley</strain>
    </source>
</reference>
<dbReference type="AGR" id="FB:FBgn0029729"/>
<dbReference type="Pfam" id="PF15866">
    <property type="entry name" value="DUF4729"/>
    <property type="match status" value="1"/>
</dbReference>
<dbReference type="IntAct" id="Q9W4G5">
    <property type="interactions" value="1"/>
</dbReference>
<dbReference type="OrthoDB" id="7736976at2759"/>
<dbReference type="AlphaFoldDB" id="Q9W4G5"/>
<dbReference type="UCSC" id="CG12682-RA">
    <property type="organism name" value="d. melanogaster"/>
</dbReference>